<keyword evidence="1" id="KW-0812">Transmembrane</keyword>
<keyword evidence="1" id="KW-1133">Transmembrane helix</keyword>
<evidence type="ECO:0000313" key="2">
    <source>
        <dbReference type="EMBL" id="SDK83205.1"/>
    </source>
</evidence>
<feature type="transmembrane region" description="Helical" evidence="1">
    <location>
        <begin position="71"/>
        <end position="90"/>
    </location>
</feature>
<feature type="transmembrane region" description="Helical" evidence="1">
    <location>
        <begin position="43"/>
        <end position="65"/>
    </location>
</feature>
<keyword evidence="3" id="KW-1185">Reference proteome</keyword>
<dbReference type="AlphaFoldDB" id="A0A1G9F4J1"/>
<gene>
    <name evidence="2" type="ORF">SAMN05421823_103669</name>
</gene>
<dbReference type="Pfam" id="PF13795">
    <property type="entry name" value="HupE_UreJ_2"/>
    <property type="match status" value="1"/>
</dbReference>
<dbReference type="RefSeq" id="WP_089681657.1">
    <property type="nucleotide sequence ID" value="NZ_FNFO01000003.1"/>
</dbReference>
<protein>
    <submittedName>
        <fullName evidence="2">HupE / UreJ protein</fullName>
    </submittedName>
</protein>
<evidence type="ECO:0000256" key="1">
    <source>
        <dbReference type="SAM" id="Phobius"/>
    </source>
</evidence>
<dbReference type="Proteomes" id="UP000198510">
    <property type="component" value="Unassembled WGS sequence"/>
</dbReference>
<organism evidence="2 3">
    <name type="scientific">Catalinimonas alkaloidigena</name>
    <dbReference type="NCBI Taxonomy" id="1075417"/>
    <lineage>
        <taxon>Bacteria</taxon>
        <taxon>Pseudomonadati</taxon>
        <taxon>Bacteroidota</taxon>
        <taxon>Cytophagia</taxon>
        <taxon>Cytophagales</taxon>
        <taxon>Catalimonadaceae</taxon>
        <taxon>Catalinimonas</taxon>
    </lineage>
</organism>
<name>A0A1G9F4J1_9BACT</name>
<evidence type="ECO:0000313" key="3">
    <source>
        <dbReference type="Proteomes" id="UP000198510"/>
    </source>
</evidence>
<reference evidence="2 3" key="1">
    <citation type="submission" date="2016-10" db="EMBL/GenBank/DDBJ databases">
        <authorList>
            <person name="de Groot N.N."/>
        </authorList>
    </citation>
    <scope>NUCLEOTIDE SEQUENCE [LARGE SCALE GENOMIC DNA]</scope>
    <source>
        <strain evidence="2 3">DSM 25186</strain>
    </source>
</reference>
<dbReference type="InterPro" id="IPR032809">
    <property type="entry name" value="Put_HupE_UreJ"/>
</dbReference>
<feature type="transmembrane region" description="Helical" evidence="1">
    <location>
        <begin position="149"/>
        <end position="169"/>
    </location>
</feature>
<feature type="transmembrane region" description="Helical" evidence="1">
    <location>
        <begin position="176"/>
        <end position="193"/>
    </location>
</feature>
<dbReference type="STRING" id="1075417.SAMN05421823_103669"/>
<dbReference type="OrthoDB" id="9808870at2"/>
<accession>A0A1G9F4J1</accession>
<sequence>MSEFSAYLALGFHHILDPHAYDHILFVIALCAVYFSRDWRQVLVVVTAFTVGHSVTLALSAFEVFRFPPQVIEILIPITILCTAIANLFVRHQRSLLTDTNYRPRLRYALALFFGFIHGMGFSTYLRSLLPPDQPIVWRLLAFNLGIELGQLVVVCAVLFISFIFVQFVKTERHDWSLFVSGMVAGVAFILLYQQL</sequence>
<feature type="transmembrane region" description="Helical" evidence="1">
    <location>
        <begin position="110"/>
        <end position="129"/>
    </location>
</feature>
<dbReference type="EMBL" id="FNFO01000003">
    <property type="protein sequence ID" value="SDK83205.1"/>
    <property type="molecule type" value="Genomic_DNA"/>
</dbReference>
<proteinExistence type="predicted"/>
<feature type="transmembrane region" description="Helical" evidence="1">
    <location>
        <begin position="20"/>
        <end position="36"/>
    </location>
</feature>
<keyword evidence="1" id="KW-0472">Membrane</keyword>